<dbReference type="InterPro" id="IPR053144">
    <property type="entry name" value="Acetyltransferase_Butenolide"/>
</dbReference>
<dbReference type="InterPro" id="IPR000182">
    <property type="entry name" value="GNAT_dom"/>
</dbReference>
<dbReference type="PROSITE" id="PS51186">
    <property type="entry name" value="GNAT"/>
    <property type="match status" value="1"/>
</dbReference>
<dbReference type="AlphaFoldDB" id="A0A495JL76"/>
<dbReference type="PANTHER" id="PTHR43233">
    <property type="entry name" value="FAMILY N-ACETYLTRANSFERASE, PUTATIVE (AFU_ORTHOLOGUE AFUA_6G03350)-RELATED"/>
    <property type="match status" value="1"/>
</dbReference>
<gene>
    <name evidence="2" type="ORF">BDK92_4112</name>
</gene>
<name>A0A495JL76_9ACTN</name>
<evidence type="ECO:0000259" key="1">
    <source>
        <dbReference type="PROSITE" id="PS51186"/>
    </source>
</evidence>
<dbReference type="SUPFAM" id="SSF55729">
    <property type="entry name" value="Acyl-CoA N-acyltransferases (Nat)"/>
    <property type="match status" value="1"/>
</dbReference>
<dbReference type="OrthoDB" id="3216107at2"/>
<evidence type="ECO:0000313" key="2">
    <source>
        <dbReference type="EMBL" id="RKR89756.1"/>
    </source>
</evidence>
<organism evidence="2 3">
    <name type="scientific">Micromonospora pisi</name>
    <dbReference type="NCBI Taxonomy" id="589240"/>
    <lineage>
        <taxon>Bacteria</taxon>
        <taxon>Bacillati</taxon>
        <taxon>Actinomycetota</taxon>
        <taxon>Actinomycetes</taxon>
        <taxon>Micromonosporales</taxon>
        <taxon>Micromonosporaceae</taxon>
        <taxon>Micromonospora</taxon>
    </lineage>
</organism>
<dbReference type="Gene3D" id="3.40.630.30">
    <property type="match status" value="1"/>
</dbReference>
<feature type="domain" description="N-acetyltransferase" evidence="1">
    <location>
        <begin position="11"/>
        <end position="144"/>
    </location>
</feature>
<comment type="caution">
    <text evidence="2">The sequence shown here is derived from an EMBL/GenBank/DDBJ whole genome shotgun (WGS) entry which is preliminary data.</text>
</comment>
<keyword evidence="3" id="KW-1185">Reference proteome</keyword>
<dbReference type="PANTHER" id="PTHR43233:SF1">
    <property type="entry name" value="FAMILY N-ACETYLTRANSFERASE, PUTATIVE (AFU_ORTHOLOGUE AFUA_6G03350)-RELATED"/>
    <property type="match status" value="1"/>
</dbReference>
<dbReference type="RefSeq" id="WP_121158165.1">
    <property type="nucleotide sequence ID" value="NZ_RBKT01000001.1"/>
</dbReference>
<accession>A0A495JL76</accession>
<evidence type="ECO:0000313" key="3">
    <source>
        <dbReference type="Proteomes" id="UP000277671"/>
    </source>
</evidence>
<protein>
    <submittedName>
        <fullName evidence="2">Acetyltransferase (GNAT) family protein</fullName>
    </submittedName>
</protein>
<sequence length="163" mass="18352">MLTLTRTDGYELCTDPDRIDVDRVHRWLSTEAYWARDRPYEVTARAIANSMVFGVYRPGDGIQVAFARVVTDRATVAWLSDVFVDPAERGRGLGGWLAATARDAVTELGVYRMLLATDDAHGVYAQVGFTSLAKPQNLMELMRPQPWVTPVTDKEPNRLRPLR</sequence>
<dbReference type="Pfam" id="PF00583">
    <property type="entry name" value="Acetyltransf_1"/>
    <property type="match status" value="1"/>
</dbReference>
<dbReference type="Proteomes" id="UP000277671">
    <property type="component" value="Unassembled WGS sequence"/>
</dbReference>
<dbReference type="EMBL" id="RBKT01000001">
    <property type="protein sequence ID" value="RKR89756.1"/>
    <property type="molecule type" value="Genomic_DNA"/>
</dbReference>
<dbReference type="InterPro" id="IPR016181">
    <property type="entry name" value="Acyl_CoA_acyltransferase"/>
</dbReference>
<dbReference type="CDD" id="cd04301">
    <property type="entry name" value="NAT_SF"/>
    <property type="match status" value="1"/>
</dbReference>
<reference evidence="2 3" key="1">
    <citation type="submission" date="2018-10" db="EMBL/GenBank/DDBJ databases">
        <title>Sequencing the genomes of 1000 actinobacteria strains.</title>
        <authorList>
            <person name="Klenk H.-P."/>
        </authorList>
    </citation>
    <scope>NUCLEOTIDE SEQUENCE [LARGE SCALE GENOMIC DNA]</scope>
    <source>
        <strain evidence="2 3">DSM 45175</strain>
    </source>
</reference>
<proteinExistence type="predicted"/>
<keyword evidence="2" id="KW-0808">Transferase</keyword>
<dbReference type="GO" id="GO:0016747">
    <property type="term" value="F:acyltransferase activity, transferring groups other than amino-acyl groups"/>
    <property type="evidence" value="ECO:0007669"/>
    <property type="project" value="InterPro"/>
</dbReference>